<protein>
    <recommendedName>
        <fullName evidence="4">DDE family transposase</fullName>
    </recommendedName>
</protein>
<organism evidence="2 3">
    <name type="scientific">Sphaerimonospora thailandensis</name>
    <dbReference type="NCBI Taxonomy" id="795644"/>
    <lineage>
        <taxon>Bacteria</taxon>
        <taxon>Bacillati</taxon>
        <taxon>Actinomycetota</taxon>
        <taxon>Actinomycetes</taxon>
        <taxon>Streptosporangiales</taxon>
        <taxon>Streptosporangiaceae</taxon>
        <taxon>Sphaerimonospora</taxon>
    </lineage>
</organism>
<sequence>MTVMNLCLYSGEGYDAAASAAEIAAVYAERWQAELAYYRLKCTLRGNDVVLRGQTPGPGPPGDLGLSDRLQRVMRPGRRRRRAGSLRAARRSVGGSLRTSLDRASAAAGHNRAAGEHVRDGWAGSGCG</sequence>
<feature type="compositionally biased region" description="Basic residues" evidence="1">
    <location>
        <begin position="75"/>
        <end position="90"/>
    </location>
</feature>
<dbReference type="Proteomes" id="UP000610966">
    <property type="component" value="Unassembled WGS sequence"/>
</dbReference>
<keyword evidence="3" id="KW-1185">Reference proteome</keyword>
<evidence type="ECO:0000313" key="3">
    <source>
        <dbReference type="Proteomes" id="UP000610966"/>
    </source>
</evidence>
<feature type="compositionally biased region" description="Low complexity" evidence="1">
    <location>
        <begin position="103"/>
        <end position="112"/>
    </location>
</feature>
<dbReference type="AlphaFoldDB" id="A0A8J3RBR5"/>
<proteinExistence type="predicted"/>
<feature type="region of interest" description="Disordered" evidence="1">
    <location>
        <begin position="74"/>
        <end position="128"/>
    </location>
</feature>
<name>A0A8J3RBR5_9ACTN</name>
<evidence type="ECO:0000313" key="2">
    <source>
        <dbReference type="EMBL" id="GIH71406.1"/>
    </source>
</evidence>
<evidence type="ECO:0008006" key="4">
    <source>
        <dbReference type="Google" id="ProtNLM"/>
    </source>
</evidence>
<dbReference type="EMBL" id="BOOG01000034">
    <property type="protein sequence ID" value="GIH71406.1"/>
    <property type="molecule type" value="Genomic_DNA"/>
</dbReference>
<accession>A0A8J3RBR5</accession>
<comment type="caution">
    <text evidence="2">The sequence shown here is derived from an EMBL/GenBank/DDBJ whole genome shotgun (WGS) entry which is preliminary data.</text>
</comment>
<reference evidence="2" key="1">
    <citation type="submission" date="2021-01" db="EMBL/GenBank/DDBJ databases">
        <title>Whole genome shotgun sequence of Sphaerimonospora thailandensis NBRC 107569.</title>
        <authorList>
            <person name="Komaki H."/>
            <person name="Tamura T."/>
        </authorList>
    </citation>
    <scope>NUCLEOTIDE SEQUENCE</scope>
    <source>
        <strain evidence="2">NBRC 107569</strain>
    </source>
</reference>
<gene>
    <name evidence="2" type="ORF">Mth01_36590</name>
</gene>
<evidence type="ECO:0000256" key="1">
    <source>
        <dbReference type="SAM" id="MobiDB-lite"/>
    </source>
</evidence>